<evidence type="ECO:0000259" key="1">
    <source>
        <dbReference type="Pfam" id="PF25109"/>
    </source>
</evidence>
<evidence type="ECO:0000313" key="3">
    <source>
        <dbReference type="Proteomes" id="UP000619479"/>
    </source>
</evidence>
<accession>A0A919M8S6</accession>
<dbReference type="RefSeq" id="WP_239175652.1">
    <property type="nucleotide sequence ID" value="NZ_BAAAUC010000032.1"/>
</dbReference>
<dbReference type="InterPro" id="IPR056782">
    <property type="entry name" value="HAD_PNKP"/>
</dbReference>
<dbReference type="SUPFAM" id="SSF56784">
    <property type="entry name" value="HAD-like"/>
    <property type="match status" value="1"/>
</dbReference>
<dbReference type="Pfam" id="PF25109">
    <property type="entry name" value="HAD_PNKP"/>
    <property type="match status" value="1"/>
</dbReference>
<gene>
    <name evidence="2" type="ORF">Acy02nite_80130</name>
</gene>
<name>A0A919M8S6_9ACTN</name>
<evidence type="ECO:0000313" key="2">
    <source>
        <dbReference type="EMBL" id="GID70132.1"/>
    </source>
</evidence>
<keyword evidence="3" id="KW-1185">Reference proteome</keyword>
<dbReference type="Gene3D" id="3.40.50.1000">
    <property type="entry name" value="HAD superfamily/HAD-like"/>
    <property type="match status" value="1"/>
</dbReference>
<sequence>MFDVDGVVADVRHRLRHLEKRPKDWTAFFAAAHRDPALRPGVDLVHEYTTGHELVWLTGRPERLRTVTERWFSEHGLPVGRLLMRPDHDRRPAKDYKAHRVRRLAADATIAVIVDDDPEVVRRLQRDGFPVRLADWVPHRKSLARAQERDGRT</sequence>
<dbReference type="InterPro" id="IPR023214">
    <property type="entry name" value="HAD_sf"/>
</dbReference>
<proteinExistence type="predicted"/>
<dbReference type="EMBL" id="BOMH01000071">
    <property type="protein sequence ID" value="GID70132.1"/>
    <property type="molecule type" value="Genomic_DNA"/>
</dbReference>
<dbReference type="Proteomes" id="UP000619479">
    <property type="component" value="Unassembled WGS sequence"/>
</dbReference>
<dbReference type="InterPro" id="IPR036412">
    <property type="entry name" value="HAD-like_sf"/>
</dbReference>
<dbReference type="AlphaFoldDB" id="A0A919M8S6"/>
<organism evidence="2 3">
    <name type="scientific">Actinoplanes cyaneus</name>
    <dbReference type="NCBI Taxonomy" id="52696"/>
    <lineage>
        <taxon>Bacteria</taxon>
        <taxon>Bacillati</taxon>
        <taxon>Actinomycetota</taxon>
        <taxon>Actinomycetes</taxon>
        <taxon>Micromonosporales</taxon>
        <taxon>Micromonosporaceae</taxon>
        <taxon>Actinoplanes</taxon>
    </lineage>
</organism>
<protein>
    <recommendedName>
        <fullName evidence="1">Polynucleotide kinase PNKP phosphatase domain-containing protein</fullName>
    </recommendedName>
</protein>
<feature type="domain" description="Polynucleotide kinase PNKP phosphatase" evidence="1">
    <location>
        <begin position="1"/>
        <end position="129"/>
    </location>
</feature>
<reference evidence="2" key="1">
    <citation type="submission" date="2021-01" db="EMBL/GenBank/DDBJ databases">
        <title>Whole genome shotgun sequence of Actinoplanes cyaneus NBRC 14990.</title>
        <authorList>
            <person name="Komaki H."/>
            <person name="Tamura T."/>
        </authorList>
    </citation>
    <scope>NUCLEOTIDE SEQUENCE</scope>
    <source>
        <strain evidence="2">NBRC 14990</strain>
    </source>
</reference>
<comment type="caution">
    <text evidence="2">The sequence shown here is derived from an EMBL/GenBank/DDBJ whole genome shotgun (WGS) entry which is preliminary data.</text>
</comment>